<feature type="region of interest" description="Disordered" evidence="1">
    <location>
        <begin position="99"/>
        <end position="127"/>
    </location>
</feature>
<evidence type="ECO:0008006" key="5">
    <source>
        <dbReference type="Google" id="ProtNLM"/>
    </source>
</evidence>
<keyword evidence="2" id="KW-0732">Signal</keyword>
<dbReference type="AlphaFoldDB" id="A0A370I052"/>
<gene>
    <name evidence="3" type="ORF">DFR76_109475</name>
</gene>
<evidence type="ECO:0000313" key="4">
    <source>
        <dbReference type="Proteomes" id="UP000254869"/>
    </source>
</evidence>
<reference evidence="3 4" key="1">
    <citation type="submission" date="2018-07" db="EMBL/GenBank/DDBJ databases">
        <title>Genomic Encyclopedia of Type Strains, Phase IV (KMG-IV): sequencing the most valuable type-strain genomes for metagenomic binning, comparative biology and taxonomic classification.</title>
        <authorList>
            <person name="Goeker M."/>
        </authorList>
    </citation>
    <scope>NUCLEOTIDE SEQUENCE [LARGE SCALE GENOMIC DNA]</scope>
    <source>
        <strain evidence="3 4">DSM 44290</strain>
    </source>
</reference>
<evidence type="ECO:0000256" key="2">
    <source>
        <dbReference type="SAM" id="SignalP"/>
    </source>
</evidence>
<evidence type="ECO:0000313" key="3">
    <source>
        <dbReference type="EMBL" id="RDI64133.1"/>
    </source>
</evidence>
<feature type="signal peptide" evidence="2">
    <location>
        <begin position="1"/>
        <end position="29"/>
    </location>
</feature>
<dbReference type="EMBL" id="QQBC01000009">
    <property type="protein sequence ID" value="RDI64133.1"/>
    <property type="molecule type" value="Genomic_DNA"/>
</dbReference>
<organism evidence="3 4">
    <name type="scientific">Nocardia pseudobrasiliensis</name>
    <dbReference type="NCBI Taxonomy" id="45979"/>
    <lineage>
        <taxon>Bacteria</taxon>
        <taxon>Bacillati</taxon>
        <taxon>Actinomycetota</taxon>
        <taxon>Actinomycetes</taxon>
        <taxon>Mycobacteriales</taxon>
        <taxon>Nocardiaceae</taxon>
        <taxon>Nocardia</taxon>
    </lineage>
</organism>
<dbReference type="RefSeq" id="WP_067998728.1">
    <property type="nucleotide sequence ID" value="NZ_QQBC01000009.1"/>
</dbReference>
<evidence type="ECO:0000256" key="1">
    <source>
        <dbReference type="SAM" id="MobiDB-lite"/>
    </source>
</evidence>
<name>A0A370I052_9NOCA</name>
<feature type="chain" id="PRO_5016728262" description="DUF5666 domain-containing protein" evidence="2">
    <location>
        <begin position="30"/>
        <end position="187"/>
    </location>
</feature>
<keyword evidence="4" id="KW-1185">Reference proteome</keyword>
<feature type="compositionally biased region" description="Basic and acidic residues" evidence="1">
    <location>
        <begin position="106"/>
        <end position="115"/>
    </location>
</feature>
<dbReference type="Proteomes" id="UP000254869">
    <property type="component" value="Unassembled WGS sequence"/>
</dbReference>
<proteinExistence type="predicted"/>
<protein>
    <recommendedName>
        <fullName evidence="5">DUF5666 domain-containing protein</fullName>
    </recommendedName>
</protein>
<accession>A0A370I052</accession>
<sequence length="187" mass="19217">MKYVFAAGVLGASALVCGIMFPASSPVHADSGDGSGQEVTCEGVTGTITLAKVDDTTLKVKGKEQDPDAAAEVCKEEKIDGTAKKVSFEESDGKCVIKSNQIAGEGQEKDGDESTGKGSGEVTFPMDGKSDGTFTIKVVMAKDSAEEAGSTMKVTGKFPTKNVTLKECSAAGLDKLTLKGTGTVTFD</sequence>
<comment type="caution">
    <text evidence="3">The sequence shown here is derived from an EMBL/GenBank/DDBJ whole genome shotgun (WGS) entry which is preliminary data.</text>
</comment>